<feature type="region of interest" description="Disordered" evidence="1">
    <location>
        <begin position="1"/>
        <end position="33"/>
    </location>
</feature>
<reference evidence="2 3" key="2">
    <citation type="journal article" date="2016" name="J. Biotechnol.">
        <title>Complete genome sequence of Arthrobacter alpinus ERGS4:06, a yellow pigmented bacterium tolerant to cold and radiations isolated from Sikkim Himalaya.</title>
        <authorList>
            <person name="Kumar R."/>
            <person name="Singh D."/>
            <person name="Swarnkar M.K."/>
            <person name="Singh A.K."/>
            <person name="Kumar S."/>
        </authorList>
    </citation>
    <scope>NUCLEOTIDE SEQUENCE [LARGE SCALE GENOMIC DNA]</scope>
    <source>
        <strain evidence="2 3">ERGS4:06</strain>
    </source>
</reference>
<dbReference type="OrthoDB" id="4949986at2"/>
<sequence length="106" mass="11422">MSPRTSVTSRPRQAGQIGSRPNQPGKSQSTGIPVLPAVDFHRSAVTFQTPTGHHTYGTKEPEQLATALTQAVRPARWIPELGTLVVTVAQTGVRAGRNVGFRLFAY</sequence>
<protein>
    <submittedName>
        <fullName evidence="2">Uncharacterized protein</fullName>
    </submittedName>
</protein>
<dbReference type="EMBL" id="CP013200">
    <property type="protein sequence ID" value="ALO67987.1"/>
    <property type="molecule type" value="Genomic_DNA"/>
</dbReference>
<evidence type="ECO:0000313" key="2">
    <source>
        <dbReference type="EMBL" id="ALO67987.1"/>
    </source>
</evidence>
<proteinExistence type="predicted"/>
<accession>A0A0S2M2I3</accession>
<dbReference type="Proteomes" id="UP000059574">
    <property type="component" value="Chromosome"/>
</dbReference>
<name>A0A0S2M2I3_9MICC</name>
<dbReference type="RefSeq" id="WP_129587336.1">
    <property type="nucleotide sequence ID" value="NZ_CP013200.1"/>
</dbReference>
<feature type="compositionally biased region" description="Polar residues" evidence="1">
    <location>
        <begin position="1"/>
        <end position="11"/>
    </location>
</feature>
<evidence type="ECO:0000256" key="1">
    <source>
        <dbReference type="SAM" id="MobiDB-lite"/>
    </source>
</evidence>
<reference evidence="3" key="1">
    <citation type="submission" date="2015-11" db="EMBL/GenBank/DDBJ databases">
        <authorList>
            <person name="Kumar R."/>
            <person name="Singh D."/>
            <person name="Swarnkar M.K."/>
            <person name="Singh A.K."/>
            <person name="Kumar S."/>
        </authorList>
    </citation>
    <scope>NUCLEOTIDE SEQUENCE [LARGE SCALE GENOMIC DNA]</scope>
    <source>
        <strain evidence="3">ERGS4:06</strain>
    </source>
</reference>
<feature type="compositionally biased region" description="Polar residues" evidence="1">
    <location>
        <begin position="19"/>
        <end position="31"/>
    </location>
</feature>
<organism evidence="2 3">
    <name type="scientific">Arthrobacter alpinus</name>
    <dbReference type="NCBI Taxonomy" id="656366"/>
    <lineage>
        <taxon>Bacteria</taxon>
        <taxon>Bacillati</taxon>
        <taxon>Actinomycetota</taxon>
        <taxon>Actinomycetes</taxon>
        <taxon>Micrococcales</taxon>
        <taxon>Micrococcaceae</taxon>
        <taxon>Arthrobacter</taxon>
    </lineage>
</organism>
<evidence type="ECO:0000313" key="3">
    <source>
        <dbReference type="Proteomes" id="UP000059574"/>
    </source>
</evidence>
<gene>
    <name evidence="2" type="ORF">AS189_17715</name>
</gene>
<dbReference type="AlphaFoldDB" id="A0A0S2M2I3"/>